<proteinExistence type="predicted"/>
<keyword evidence="1" id="KW-0479">Metal-binding</keyword>
<evidence type="ECO:0000313" key="5">
    <source>
        <dbReference type="Proteomes" id="UP001183586"/>
    </source>
</evidence>
<feature type="domain" description="Fumarylacetoacetase-like C-terminal" evidence="3">
    <location>
        <begin position="1"/>
        <end position="45"/>
    </location>
</feature>
<accession>A0ABU2P1M7</accession>
<dbReference type="Gene3D" id="3.90.850.10">
    <property type="entry name" value="Fumarylacetoacetase-like, C-terminal domain"/>
    <property type="match status" value="1"/>
</dbReference>
<keyword evidence="5" id="KW-1185">Reference proteome</keyword>
<evidence type="ECO:0000256" key="2">
    <source>
        <dbReference type="SAM" id="MobiDB-lite"/>
    </source>
</evidence>
<dbReference type="PANTHER" id="PTHR11820">
    <property type="entry name" value="ACYLPYRUVASE"/>
    <property type="match status" value="1"/>
</dbReference>
<feature type="region of interest" description="Disordered" evidence="2">
    <location>
        <begin position="1"/>
        <end position="30"/>
    </location>
</feature>
<dbReference type="RefSeq" id="WP_311678222.1">
    <property type="nucleotide sequence ID" value="NZ_JAVREU010000001.1"/>
</dbReference>
<dbReference type="SUPFAM" id="SSF56529">
    <property type="entry name" value="FAH"/>
    <property type="match status" value="1"/>
</dbReference>
<name>A0ABU2P1M7_9ACTN</name>
<reference evidence="5" key="1">
    <citation type="submission" date="2023-07" db="EMBL/GenBank/DDBJ databases">
        <title>30 novel species of actinomycetes from the DSMZ collection.</title>
        <authorList>
            <person name="Nouioui I."/>
        </authorList>
    </citation>
    <scope>NUCLEOTIDE SEQUENCE [LARGE SCALE GENOMIC DNA]</scope>
    <source>
        <strain evidence="5">DSM 41921</strain>
    </source>
</reference>
<dbReference type="Proteomes" id="UP001183586">
    <property type="component" value="Unassembled WGS sequence"/>
</dbReference>
<organism evidence="4 5">
    <name type="scientific">Streptomyces dubilierae</name>
    <dbReference type="NCBI Taxonomy" id="3075533"/>
    <lineage>
        <taxon>Bacteria</taxon>
        <taxon>Bacillati</taxon>
        <taxon>Actinomycetota</taxon>
        <taxon>Actinomycetes</taxon>
        <taxon>Kitasatosporales</taxon>
        <taxon>Streptomycetaceae</taxon>
        <taxon>Streptomyces</taxon>
    </lineage>
</organism>
<gene>
    <name evidence="4" type="ORF">RM641_01185</name>
</gene>
<dbReference type="PANTHER" id="PTHR11820:SF7">
    <property type="entry name" value="ACYLPYRUVASE FAHD1, MITOCHONDRIAL"/>
    <property type="match status" value="1"/>
</dbReference>
<dbReference type="Pfam" id="PF01557">
    <property type="entry name" value="FAA_hydrolase"/>
    <property type="match status" value="1"/>
</dbReference>
<evidence type="ECO:0000259" key="3">
    <source>
        <dbReference type="Pfam" id="PF01557"/>
    </source>
</evidence>
<comment type="caution">
    <text evidence="4">The sequence shown here is derived from an EMBL/GenBank/DDBJ whole genome shotgun (WGS) entry which is preliminary data.</text>
</comment>
<dbReference type="InterPro" id="IPR011234">
    <property type="entry name" value="Fumarylacetoacetase-like_C"/>
</dbReference>
<dbReference type="GO" id="GO:0016787">
    <property type="term" value="F:hydrolase activity"/>
    <property type="evidence" value="ECO:0007669"/>
    <property type="project" value="UniProtKB-KW"/>
</dbReference>
<dbReference type="EMBL" id="JAVREU010000001">
    <property type="protein sequence ID" value="MDT0386034.1"/>
    <property type="molecule type" value="Genomic_DNA"/>
</dbReference>
<dbReference type="InterPro" id="IPR036663">
    <property type="entry name" value="Fumarylacetoacetase_C_sf"/>
</dbReference>
<evidence type="ECO:0000313" key="4">
    <source>
        <dbReference type="EMBL" id="MDT0386034.1"/>
    </source>
</evidence>
<keyword evidence="4" id="KW-0378">Hydrolase</keyword>
<evidence type="ECO:0000256" key="1">
    <source>
        <dbReference type="ARBA" id="ARBA00022723"/>
    </source>
</evidence>
<protein>
    <submittedName>
        <fullName evidence="4">Fumarylacetoacetate hydrolase family protein</fullName>
    </submittedName>
</protein>
<sequence>MWPGDVTLTGTPAGVGWGRQPPRYLSPGDTLTTHVEHIGTLTQRFT</sequence>